<organism evidence="1 2">
    <name type="scientific">Panagrolaimus sp. PS1159</name>
    <dbReference type="NCBI Taxonomy" id="55785"/>
    <lineage>
        <taxon>Eukaryota</taxon>
        <taxon>Metazoa</taxon>
        <taxon>Ecdysozoa</taxon>
        <taxon>Nematoda</taxon>
        <taxon>Chromadorea</taxon>
        <taxon>Rhabditida</taxon>
        <taxon>Tylenchina</taxon>
        <taxon>Panagrolaimomorpha</taxon>
        <taxon>Panagrolaimoidea</taxon>
        <taxon>Panagrolaimidae</taxon>
        <taxon>Panagrolaimus</taxon>
    </lineage>
</organism>
<accession>A0AC35EY10</accession>
<name>A0AC35EY10_9BILA</name>
<dbReference type="WBParaSite" id="PS1159_v2.g11867.t1">
    <property type="protein sequence ID" value="PS1159_v2.g11867.t1"/>
    <property type="gene ID" value="PS1159_v2.g11867"/>
</dbReference>
<protein>
    <submittedName>
        <fullName evidence="2">Phosphoinositide phospholipase C</fullName>
    </submittedName>
</protein>
<reference evidence="2" key="1">
    <citation type="submission" date="2022-11" db="UniProtKB">
        <authorList>
            <consortium name="WormBaseParasite"/>
        </authorList>
    </citation>
    <scope>IDENTIFICATION</scope>
</reference>
<evidence type="ECO:0000313" key="1">
    <source>
        <dbReference type="Proteomes" id="UP000887580"/>
    </source>
</evidence>
<dbReference type="Proteomes" id="UP000887580">
    <property type="component" value="Unplaced"/>
</dbReference>
<sequence>MGHGMDIEKDCVAMELGHKVCRLQLMKKWEPLYKRLSYKRETQELILTKWDSTTIKTSKQTIDLKWIKEVQTVHYKMTQMNIEDKWKKDREVRRLDSELLLDISYGTSFVLNHMILLFENKDTCKLWNRGINYLITETQHASHCLQVERWMRKQFTSLLVSDSIHSVSMKQMKPFVQVVLQYKAQAKDLQEISEGEMDYEAFASAVQRLLNFDALFDDFFNGIVKHTNRCISLDQFFSFLNKEQKDEWAANKEQTYEFLKTYLREVDLARDTVDPHLTCEEFVDYLFSSENTVFDPINNKVTHDMNQPLTNYWIASSHNTYLTGDQIKSDSSLDAYANSLMMGCRCVELDCWDGTKKTNGEPNDVVIYHGYTMTSKINLRDVLNTIKHYAFVTSEYPVILSIEDNCSVPFQRLMAQAFKECLGDLLLTSPLAKDETHLPSPAALRRRIILKHKKLRLENNNNDDDDQDILSKDSVKRGMMYLRDNTHYTWTRHVFVLFDDKLCYVMNPVDSDALTKGKEDIGDEDQQDESVLKGFGIRPDEMHVTEEWYHGNIDRKIAEKRLMEHIAKGDGVFLVRDGGTFIGNYTVSFLQEGHVHHIRIETQIIKGEKRFYFFEHKQMDTLYELISYYTKHYLSTSKFHTHLNTACPQPQPHLGESWFSAKADKNRAEELLNTINEDGAFLLRYSTTDPNVFVLSLRVEGEIWHYRLKRDGRIFVVNQTVFENLNRVVEYYQTHEFVSGVTLRFPVNEKNVGQFAQAANNFSPGFYKDLADLEKETEAIALHAYSGPDSSYLSFPANAIITIVSKKNNLNNMWKGRCDNLTGFFPPEMVKELTNNGGSGSNEAVSHFTIELANTLVEKWEGDNKYGIRIAGTGQWNSMEWIIASDDDKERGEWYSNIKEKATQATNQKFINIKKEKTQNIAVELSNLVVYCQASGFNPNFVEESKFYEMCSLSETKHEKLIEKGLLLYNSRHLSRVYPQASRITSTNYFPWPMWNTGCHMVALNYQTADLSMQVNQGKFQANGRCGYILKPAYLKDENFRVDNPETVVGNFPILLKIEIIGGRQLSRNDKSKGICSPFVDVEIIGMEFDRKSYRTTSVSSNGLNPVWKQSFVFEIICPEVALLKFYVEDGDFIGAKSDPFIGQAVYPVDCLRGGYRSVPLLNQSAEPQELSALLIHVEIEHKKNGGTNGSKILQPHTDLQAGRTIHGSGTYAGKPEKLLTKTESITSNNFSSSMDSPTRSPSVYSFSSTSRKTSYQPSTTSSNDTGFSQENGAKKNGKSKWWQRKKS</sequence>
<evidence type="ECO:0000313" key="2">
    <source>
        <dbReference type="WBParaSite" id="PS1159_v2.g11867.t1"/>
    </source>
</evidence>
<proteinExistence type="predicted"/>